<comment type="catalytic activity">
    <reaction evidence="10">
        <text>L-threonyl-[protein] + ATP = O-phospho-L-threonyl-[protein] + ADP + H(+)</text>
        <dbReference type="Rhea" id="RHEA:46608"/>
        <dbReference type="Rhea" id="RHEA-COMP:11060"/>
        <dbReference type="Rhea" id="RHEA-COMP:11605"/>
        <dbReference type="ChEBI" id="CHEBI:15378"/>
        <dbReference type="ChEBI" id="CHEBI:30013"/>
        <dbReference type="ChEBI" id="CHEBI:30616"/>
        <dbReference type="ChEBI" id="CHEBI:61977"/>
        <dbReference type="ChEBI" id="CHEBI:456216"/>
        <dbReference type="EC" id="2.7.11.1"/>
    </reaction>
</comment>
<feature type="domain" description="Bulb-type lectin" evidence="15">
    <location>
        <begin position="29"/>
        <end position="149"/>
    </location>
</feature>
<dbReference type="SUPFAM" id="SSF51110">
    <property type="entry name" value="alpha-D-mannose-specific plant lectins"/>
    <property type="match status" value="1"/>
</dbReference>
<keyword evidence="8" id="KW-1015">Disulfide bond</keyword>
<evidence type="ECO:0000256" key="6">
    <source>
        <dbReference type="ARBA" id="ARBA00022777"/>
    </source>
</evidence>
<dbReference type="Pfam" id="PF07714">
    <property type="entry name" value="PK_Tyr_Ser-Thr"/>
    <property type="match status" value="1"/>
</dbReference>
<evidence type="ECO:0000256" key="11">
    <source>
        <dbReference type="ARBA" id="ARBA00048679"/>
    </source>
</evidence>
<feature type="non-terminal residue" evidence="16">
    <location>
        <position position="576"/>
    </location>
</feature>
<evidence type="ECO:0000256" key="8">
    <source>
        <dbReference type="ARBA" id="ARBA00023157"/>
    </source>
</evidence>
<dbReference type="GO" id="GO:0004674">
    <property type="term" value="F:protein serine/threonine kinase activity"/>
    <property type="evidence" value="ECO:0007669"/>
    <property type="project" value="UniProtKB-KW"/>
</dbReference>
<feature type="signal peptide" evidence="13">
    <location>
        <begin position="1"/>
        <end position="29"/>
    </location>
</feature>
<dbReference type="PROSITE" id="PS50927">
    <property type="entry name" value="BULB_LECTIN"/>
    <property type="match status" value="1"/>
</dbReference>
<keyword evidence="7" id="KW-0067">ATP-binding</keyword>
<dbReference type="InterPro" id="IPR001480">
    <property type="entry name" value="Bulb-type_lectin_dom"/>
</dbReference>
<keyword evidence="12" id="KW-1133">Transmembrane helix</keyword>
<evidence type="ECO:0000256" key="12">
    <source>
        <dbReference type="SAM" id="Phobius"/>
    </source>
</evidence>
<feature type="domain" description="Protein kinase" evidence="14">
    <location>
        <begin position="490"/>
        <end position="576"/>
    </location>
</feature>
<sequence length="576" mass="65996">MLRAKLHKLLAFMCLWLWWSACIYVDAAGDSLKAGDTMNFSSALHSKSRKYFLEFYLLGKSSNYYLGIQKAYDNFIVWTGNREESIYQTDAVLSLNFSGVLKIESQIDKKRIILYSPPQPINNTMATLLDTGNFVLQQVHPNGTNTLLWQSFDYPTDFLLPTMKLGVNHKTGHHWSLVSWVTNERVAPGAFSLEWEPAGQELFIRRRGKVCWRSGKLRSNRFEHIPEDAQRVLKYSIVSNQDEDSFSFTSTNENHTRWWCLSSKGQLSYNNEEGYVARADLCYGYNNSDGGCQRWQEIPMCRNPGDVFTKKILHPNYDDAIYDLNYNISYSDCEASCWSNCSCNGFKEFFSDGTGCKFYHWNSSENYTIDSTVFGVDFYILENIGNIAPHHHGRSNANFLLFYAGTERWIWISPVIATAVIICVSILCLAIKKRKYVHQEKKRKEMVMKMQKSETCDGLSPIKDFGNGFRKGHDLEEFDYTLVVTATNGFSSENKLGQGGFGPVYKGILPIGKEVAVKRLSKSSAQGIVEFKNELTLISELQHMNLVQLLGCCIHEEEKILIYEYMANKSLDFYIF</sequence>
<organism evidence="16 17">
    <name type="scientific">Sphenostylis stenocarpa</name>
    <dbReference type="NCBI Taxonomy" id="92480"/>
    <lineage>
        <taxon>Eukaryota</taxon>
        <taxon>Viridiplantae</taxon>
        <taxon>Streptophyta</taxon>
        <taxon>Embryophyta</taxon>
        <taxon>Tracheophyta</taxon>
        <taxon>Spermatophyta</taxon>
        <taxon>Magnoliopsida</taxon>
        <taxon>eudicotyledons</taxon>
        <taxon>Gunneridae</taxon>
        <taxon>Pentapetalae</taxon>
        <taxon>rosids</taxon>
        <taxon>fabids</taxon>
        <taxon>Fabales</taxon>
        <taxon>Fabaceae</taxon>
        <taxon>Papilionoideae</taxon>
        <taxon>50 kb inversion clade</taxon>
        <taxon>NPAAA clade</taxon>
        <taxon>indigoferoid/millettioid clade</taxon>
        <taxon>Phaseoleae</taxon>
        <taxon>Sphenostylis</taxon>
    </lineage>
</organism>
<keyword evidence="3" id="KW-0808">Transferase</keyword>
<gene>
    <name evidence="16" type="ORF">AYBTSS11_LOCUS30596</name>
</gene>
<feature type="chain" id="PRO_5041699188" description="non-specific serine/threonine protein kinase" evidence="13">
    <location>
        <begin position="30"/>
        <end position="576"/>
    </location>
</feature>
<evidence type="ECO:0000256" key="7">
    <source>
        <dbReference type="ARBA" id="ARBA00022840"/>
    </source>
</evidence>
<dbReference type="Pfam" id="PF01453">
    <property type="entry name" value="B_lectin"/>
    <property type="match status" value="1"/>
</dbReference>
<dbReference type="Proteomes" id="UP001189624">
    <property type="component" value="Chromosome 11"/>
</dbReference>
<keyword evidence="2" id="KW-0723">Serine/threonine-protein kinase</keyword>
<dbReference type="Gene3D" id="2.90.10.10">
    <property type="entry name" value="Bulb-type lectin domain"/>
    <property type="match status" value="1"/>
</dbReference>
<keyword evidence="5" id="KW-0547">Nucleotide-binding</keyword>
<dbReference type="InterPro" id="IPR036426">
    <property type="entry name" value="Bulb-type_lectin_dom_sf"/>
</dbReference>
<dbReference type="PANTHER" id="PTHR32444">
    <property type="entry name" value="BULB-TYPE LECTIN DOMAIN-CONTAINING PROTEIN"/>
    <property type="match status" value="1"/>
</dbReference>
<dbReference type="Gramene" id="rna-AYBTSS11_LOCUS30596">
    <property type="protein sequence ID" value="CAJ1978402.1"/>
    <property type="gene ID" value="gene-AYBTSS11_LOCUS30596"/>
</dbReference>
<dbReference type="InterPro" id="IPR000719">
    <property type="entry name" value="Prot_kinase_dom"/>
</dbReference>
<keyword evidence="12" id="KW-0812">Transmembrane</keyword>
<dbReference type="EMBL" id="OY731408">
    <property type="protein sequence ID" value="CAJ1978402.1"/>
    <property type="molecule type" value="Genomic_DNA"/>
</dbReference>
<evidence type="ECO:0000256" key="4">
    <source>
        <dbReference type="ARBA" id="ARBA00022729"/>
    </source>
</evidence>
<dbReference type="FunFam" id="3.30.200.20:FF:000195">
    <property type="entry name" value="G-type lectin S-receptor-like serine/threonine-protein kinase"/>
    <property type="match status" value="1"/>
</dbReference>
<evidence type="ECO:0000256" key="1">
    <source>
        <dbReference type="ARBA" id="ARBA00012513"/>
    </source>
</evidence>
<dbReference type="EC" id="2.7.11.1" evidence="1"/>
<evidence type="ECO:0000256" key="13">
    <source>
        <dbReference type="SAM" id="SignalP"/>
    </source>
</evidence>
<dbReference type="PROSITE" id="PS51257">
    <property type="entry name" value="PROKAR_LIPOPROTEIN"/>
    <property type="match status" value="1"/>
</dbReference>
<evidence type="ECO:0000259" key="14">
    <source>
        <dbReference type="PROSITE" id="PS50011"/>
    </source>
</evidence>
<dbReference type="InterPro" id="IPR011009">
    <property type="entry name" value="Kinase-like_dom_sf"/>
</dbReference>
<evidence type="ECO:0000256" key="2">
    <source>
        <dbReference type="ARBA" id="ARBA00022527"/>
    </source>
</evidence>
<dbReference type="PANTHER" id="PTHR32444:SF183">
    <property type="entry name" value="APPLE DOMAIN-CONTAINING PROTEIN"/>
    <property type="match status" value="1"/>
</dbReference>
<dbReference type="SMART" id="SM00108">
    <property type="entry name" value="B_lectin"/>
    <property type="match status" value="1"/>
</dbReference>
<accession>A0AA86W4F1</accession>
<comment type="catalytic activity">
    <reaction evidence="11">
        <text>L-seryl-[protein] + ATP = O-phospho-L-seryl-[protein] + ADP + H(+)</text>
        <dbReference type="Rhea" id="RHEA:17989"/>
        <dbReference type="Rhea" id="RHEA-COMP:9863"/>
        <dbReference type="Rhea" id="RHEA-COMP:11604"/>
        <dbReference type="ChEBI" id="CHEBI:15378"/>
        <dbReference type="ChEBI" id="CHEBI:29999"/>
        <dbReference type="ChEBI" id="CHEBI:30616"/>
        <dbReference type="ChEBI" id="CHEBI:83421"/>
        <dbReference type="ChEBI" id="CHEBI:456216"/>
        <dbReference type="EC" id="2.7.11.1"/>
    </reaction>
</comment>
<evidence type="ECO:0000256" key="9">
    <source>
        <dbReference type="ARBA" id="ARBA00023180"/>
    </source>
</evidence>
<dbReference type="InterPro" id="IPR001245">
    <property type="entry name" value="Ser-Thr/Tyr_kinase_cat_dom"/>
</dbReference>
<evidence type="ECO:0000256" key="10">
    <source>
        <dbReference type="ARBA" id="ARBA00047899"/>
    </source>
</evidence>
<dbReference type="PROSITE" id="PS50011">
    <property type="entry name" value="PROTEIN_KINASE_DOM"/>
    <property type="match status" value="1"/>
</dbReference>
<dbReference type="Pfam" id="PF08276">
    <property type="entry name" value="PAN_2"/>
    <property type="match status" value="1"/>
</dbReference>
<proteinExistence type="predicted"/>
<reference evidence="16" key="1">
    <citation type="submission" date="2023-10" db="EMBL/GenBank/DDBJ databases">
        <authorList>
            <person name="Domelevo Entfellner J.-B."/>
        </authorList>
    </citation>
    <scope>NUCLEOTIDE SEQUENCE</scope>
</reference>
<dbReference type="SUPFAM" id="SSF56112">
    <property type="entry name" value="Protein kinase-like (PK-like)"/>
    <property type="match status" value="1"/>
</dbReference>
<keyword evidence="17" id="KW-1185">Reference proteome</keyword>
<protein>
    <recommendedName>
        <fullName evidence="1">non-specific serine/threonine protein kinase</fullName>
        <ecNumber evidence="1">2.7.11.1</ecNumber>
    </recommendedName>
</protein>
<keyword evidence="6" id="KW-0418">Kinase</keyword>
<dbReference type="GO" id="GO:0005524">
    <property type="term" value="F:ATP binding"/>
    <property type="evidence" value="ECO:0007669"/>
    <property type="project" value="UniProtKB-KW"/>
</dbReference>
<dbReference type="AlphaFoldDB" id="A0AA86W4F1"/>
<evidence type="ECO:0000256" key="3">
    <source>
        <dbReference type="ARBA" id="ARBA00022679"/>
    </source>
</evidence>
<evidence type="ECO:0000313" key="17">
    <source>
        <dbReference type="Proteomes" id="UP001189624"/>
    </source>
</evidence>
<name>A0AA86W4F1_9FABA</name>
<evidence type="ECO:0000259" key="15">
    <source>
        <dbReference type="PROSITE" id="PS50927"/>
    </source>
</evidence>
<dbReference type="Gene3D" id="3.30.200.20">
    <property type="entry name" value="Phosphorylase Kinase, domain 1"/>
    <property type="match status" value="1"/>
</dbReference>
<dbReference type="InterPro" id="IPR003609">
    <property type="entry name" value="Pan_app"/>
</dbReference>
<keyword evidence="4 13" id="KW-0732">Signal</keyword>
<evidence type="ECO:0000313" key="16">
    <source>
        <dbReference type="EMBL" id="CAJ1978402.1"/>
    </source>
</evidence>
<feature type="transmembrane region" description="Helical" evidence="12">
    <location>
        <begin position="409"/>
        <end position="431"/>
    </location>
</feature>
<evidence type="ECO:0000256" key="5">
    <source>
        <dbReference type="ARBA" id="ARBA00022741"/>
    </source>
</evidence>
<keyword evidence="12" id="KW-0472">Membrane</keyword>
<keyword evidence="9" id="KW-0325">Glycoprotein</keyword>